<organism evidence="1 2">
    <name type="scientific">Amborella trichopoda</name>
    <dbReference type="NCBI Taxonomy" id="13333"/>
    <lineage>
        <taxon>Eukaryota</taxon>
        <taxon>Viridiplantae</taxon>
        <taxon>Streptophyta</taxon>
        <taxon>Embryophyta</taxon>
        <taxon>Tracheophyta</taxon>
        <taxon>Spermatophyta</taxon>
        <taxon>Magnoliopsida</taxon>
        <taxon>Amborellales</taxon>
        <taxon>Amborellaceae</taxon>
        <taxon>Amborella</taxon>
    </lineage>
</organism>
<name>W1NKE6_AMBTC</name>
<evidence type="ECO:0000313" key="1">
    <source>
        <dbReference type="EMBL" id="ERM95946.1"/>
    </source>
</evidence>
<dbReference type="Gramene" id="ERM95946">
    <property type="protein sequence ID" value="ERM95946"/>
    <property type="gene ID" value="AMTR_s00060p00201910"/>
</dbReference>
<dbReference type="HOGENOM" id="CLU_1002360_0_0_1"/>
<dbReference type="EMBL" id="KI397373">
    <property type="protein sequence ID" value="ERM95946.1"/>
    <property type="molecule type" value="Genomic_DNA"/>
</dbReference>
<sequence>MIDDLNGIPSSLRCDEVTSCGHSVTENLVRASRPEPTIDCLREIYKKAPMVDDDLMPMPSALGPLFPIHIVRIDGDGSLGIHYHHSSVRLLTQSCLRSNFQILVGTSSTWALGESPKPILAILNAEASSNVNIEILHIVPLLAVVDILKPDQIDVASYSNDADIPPPPPLVEDATLGIKEDQALEMQMANPKKTLVSVLAILEDLMESMMKDSVDLGESQRRVGPEVVRALFRSLGHSFMADLRTVSASICPLISIVGSLGADEERLHELVDKIVQDA</sequence>
<evidence type="ECO:0000313" key="2">
    <source>
        <dbReference type="Proteomes" id="UP000017836"/>
    </source>
</evidence>
<accession>W1NKE6</accession>
<dbReference type="Proteomes" id="UP000017836">
    <property type="component" value="Unassembled WGS sequence"/>
</dbReference>
<keyword evidence="2" id="KW-1185">Reference proteome</keyword>
<protein>
    <submittedName>
        <fullName evidence="1">Uncharacterized protein</fullName>
    </submittedName>
</protein>
<reference evidence="2" key="1">
    <citation type="journal article" date="2013" name="Science">
        <title>The Amborella genome and the evolution of flowering plants.</title>
        <authorList>
            <consortium name="Amborella Genome Project"/>
        </authorList>
    </citation>
    <scope>NUCLEOTIDE SEQUENCE [LARGE SCALE GENOMIC DNA]</scope>
</reference>
<gene>
    <name evidence="1" type="ORF">AMTR_s00060p00201910</name>
</gene>
<proteinExistence type="predicted"/>
<dbReference type="AlphaFoldDB" id="W1NKE6"/>